<dbReference type="EMBL" id="CP022423">
    <property type="protein sequence ID" value="ASM76220.1"/>
    <property type="molecule type" value="Genomic_DNA"/>
</dbReference>
<evidence type="ECO:0000256" key="1">
    <source>
        <dbReference type="ARBA" id="ARBA00002868"/>
    </source>
</evidence>
<gene>
    <name evidence="7" type="ORF">VITFI_CDS0441</name>
</gene>
<comment type="similarity">
    <text evidence="2">Belongs to the DUF177 domain family.</text>
</comment>
<evidence type="ECO:0000256" key="4">
    <source>
        <dbReference type="ARBA" id="ARBA00022517"/>
    </source>
</evidence>
<sequence>MKHKPLDPRRLDVAALAQRAEQLSGEWPLADLERLADAAVTSAPTFASSVVRWQVTGDARPVKGGAAEIWMHIAAEVTLPLCCQLCLGPVATEVTVDRWLRFVADETQAAALDADSEDDVLALSRELDVRELIEDELLLELPLVPTHEDECPEPLPRPADDLDETNDETPAANPFAALAALRKPN</sequence>
<dbReference type="AlphaFoldDB" id="A0A221KBK3"/>
<feature type="compositionally biased region" description="Low complexity" evidence="6">
    <location>
        <begin position="170"/>
        <end position="185"/>
    </location>
</feature>
<dbReference type="GO" id="GO:0005829">
    <property type="term" value="C:cytosol"/>
    <property type="evidence" value="ECO:0007669"/>
    <property type="project" value="TreeGrafter"/>
</dbReference>
<dbReference type="GO" id="GO:0042254">
    <property type="term" value="P:ribosome biogenesis"/>
    <property type="evidence" value="ECO:0007669"/>
    <property type="project" value="UniProtKB-KW"/>
</dbReference>
<proteinExistence type="inferred from homology"/>
<dbReference type="OrthoDB" id="5297600at2"/>
<comment type="function">
    <text evidence="1">Plays a role in synthesis, processing and/or stability of 23S rRNA.</text>
</comment>
<evidence type="ECO:0000256" key="2">
    <source>
        <dbReference type="ARBA" id="ARBA00010740"/>
    </source>
</evidence>
<evidence type="ECO:0000313" key="7">
    <source>
        <dbReference type="EMBL" id="ASM76220.1"/>
    </source>
</evidence>
<accession>A0A221KBK3</accession>
<dbReference type="Proteomes" id="UP000199729">
    <property type="component" value="Chromosome"/>
</dbReference>
<evidence type="ECO:0000256" key="5">
    <source>
        <dbReference type="ARBA" id="ARBA00031841"/>
    </source>
</evidence>
<evidence type="ECO:0000256" key="3">
    <source>
        <dbReference type="ARBA" id="ARBA00015716"/>
    </source>
</evidence>
<feature type="region of interest" description="Disordered" evidence="6">
    <location>
        <begin position="147"/>
        <end position="185"/>
    </location>
</feature>
<dbReference type="InterPro" id="IPR039255">
    <property type="entry name" value="YceD_bac"/>
</dbReference>
<keyword evidence="8" id="KW-1185">Reference proteome</keyword>
<organism evidence="7 8">
    <name type="scientific">Vitreoscilla filiformis</name>
    <dbReference type="NCBI Taxonomy" id="63"/>
    <lineage>
        <taxon>Bacteria</taxon>
        <taxon>Pseudomonadati</taxon>
        <taxon>Pseudomonadota</taxon>
        <taxon>Betaproteobacteria</taxon>
        <taxon>Neisseriales</taxon>
        <taxon>Neisseriaceae</taxon>
        <taxon>Vitreoscilla</taxon>
    </lineage>
</organism>
<protein>
    <recommendedName>
        <fullName evidence="3">Large ribosomal RNA subunit accumulation protein YceD</fullName>
    </recommendedName>
    <alternativeName>
        <fullName evidence="5">23S rRNA accumulation protein YceD</fullName>
    </alternativeName>
</protein>
<name>A0A221KBK3_VITFI</name>
<evidence type="ECO:0000313" key="8">
    <source>
        <dbReference type="Proteomes" id="UP000199729"/>
    </source>
</evidence>
<reference evidence="7 8" key="1">
    <citation type="submission" date="2017-07" db="EMBL/GenBank/DDBJ databases">
        <title>Complete Genome Sequence of the cosmetic ferment Vitreoscilla filiformis (ATCC15551).</title>
        <authorList>
            <person name="Contreras S."/>
            <person name="Sagory-Zalkind P."/>
            <person name="Blanquart H."/>
            <person name="Iltis A."/>
            <person name="Morand S.C."/>
        </authorList>
    </citation>
    <scope>NUCLEOTIDE SEQUENCE [LARGE SCALE GENOMIC DNA]</scope>
    <source>
        <strain evidence="7 8">ATCC 15551</strain>
    </source>
</reference>
<evidence type="ECO:0000256" key="6">
    <source>
        <dbReference type="SAM" id="MobiDB-lite"/>
    </source>
</evidence>
<dbReference type="KEGG" id="vff:VITFI_CDS0441"/>
<keyword evidence="4" id="KW-0690">Ribosome biogenesis</keyword>
<dbReference type="PANTHER" id="PTHR38099:SF1">
    <property type="entry name" value="LARGE RIBOSOMAL RNA SUBUNIT ACCUMULATION PROTEIN YCED"/>
    <property type="match status" value="1"/>
</dbReference>
<dbReference type="Pfam" id="PF02620">
    <property type="entry name" value="YceD"/>
    <property type="match status" value="1"/>
</dbReference>
<dbReference type="PANTHER" id="PTHR38099">
    <property type="entry name" value="LARGE RIBOSOMAL RNA SUBUNIT ACCUMULATION PROTEIN YCED"/>
    <property type="match status" value="1"/>
</dbReference>
<dbReference type="InterPro" id="IPR003772">
    <property type="entry name" value="YceD"/>
</dbReference>